<keyword evidence="5" id="KW-0175">Coiled coil</keyword>
<dbReference type="PROSITE" id="PS00028">
    <property type="entry name" value="ZINC_FINGER_C2H2_1"/>
    <property type="match status" value="1"/>
</dbReference>
<dbReference type="Pfam" id="PF12874">
    <property type="entry name" value="zf-met"/>
    <property type="match status" value="1"/>
</dbReference>
<feature type="compositionally biased region" description="Basic and acidic residues" evidence="7">
    <location>
        <begin position="283"/>
        <end position="293"/>
    </location>
</feature>
<keyword evidence="6" id="KW-0539">Nucleus</keyword>
<sequence length="309" mass="33773">MREVLMSSVESADVEKEETESMADVRSLLRAERQARRITHPNASYTTDGKLSCNLCEKLVKSEASWQSHLHSTQHTLRSQRAQDAKDVRAVDAKVVNKKRKAESLDVESPAAQGKKRVRSGEDDGEDVGPKVEDDIVEEEAGPESSGGPGDPAPTAPPVADNDAPADADELEAFERDLAALEAESSTNRTSALQSAANISAAPMTAEQLAAQAREEASAQKGKRDQELEDEREDANRAMAEEFEEMEGLEERVRKLRERREALRKGMDAEGEEQRAFGGGHAGTDDDAVHKENDDDQDDEEDGWNFGGS</sequence>
<evidence type="ECO:0000256" key="1">
    <source>
        <dbReference type="ARBA" id="ARBA00004123"/>
    </source>
</evidence>
<dbReference type="InterPro" id="IPR013087">
    <property type="entry name" value="Znf_C2H2_type"/>
</dbReference>
<dbReference type="GO" id="GO:0051301">
    <property type="term" value="P:cell division"/>
    <property type="evidence" value="ECO:0007669"/>
    <property type="project" value="UniProtKB-KW"/>
</dbReference>
<dbReference type="PANTHER" id="PTHR13278">
    <property type="entry name" value="ZINC FINGER PROTEIN 830"/>
    <property type="match status" value="1"/>
</dbReference>
<evidence type="ECO:0000256" key="7">
    <source>
        <dbReference type="SAM" id="MobiDB-lite"/>
    </source>
</evidence>
<dbReference type="GO" id="GO:0005681">
    <property type="term" value="C:spliceosomal complex"/>
    <property type="evidence" value="ECO:0007669"/>
    <property type="project" value="InterPro"/>
</dbReference>
<dbReference type="SMART" id="SM00451">
    <property type="entry name" value="ZnF_U1"/>
    <property type="match status" value="1"/>
</dbReference>
<dbReference type="InterPro" id="IPR040050">
    <property type="entry name" value="ZNF830-like"/>
</dbReference>
<keyword evidence="4" id="KW-0862">Zinc</keyword>
<gene>
    <name evidence="9" type="ORF">LTR77_010330</name>
</gene>
<feature type="compositionally biased region" description="Basic and acidic residues" evidence="7">
    <location>
        <begin position="81"/>
        <end position="92"/>
    </location>
</feature>
<dbReference type="GO" id="GO:0008270">
    <property type="term" value="F:zinc ion binding"/>
    <property type="evidence" value="ECO:0007669"/>
    <property type="project" value="UniProtKB-KW"/>
</dbReference>
<dbReference type="SUPFAM" id="SSF57667">
    <property type="entry name" value="beta-beta-alpha zinc fingers"/>
    <property type="match status" value="1"/>
</dbReference>
<dbReference type="EMBL" id="JAVRRT010000022">
    <property type="protein sequence ID" value="KAK5163935.1"/>
    <property type="molecule type" value="Genomic_DNA"/>
</dbReference>
<keyword evidence="3" id="KW-0863">Zinc-finger</keyword>
<evidence type="ECO:0000256" key="6">
    <source>
        <dbReference type="ARBA" id="ARBA00023242"/>
    </source>
</evidence>
<feature type="compositionally biased region" description="Polar residues" evidence="7">
    <location>
        <begin position="184"/>
        <end position="198"/>
    </location>
</feature>
<feature type="compositionally biased region" description="Acidic residues" evidence="7">
    <location>
        <begin position="294"/>
        <end position="303"/>
    </location>
</feature>
<feature type="domain" description="C2H2-type" evidence="8">
    <location>
        <begin position="53"/>
        <end position="75"/>
    </location>
</feature>
<feature type="region of interest" description="Disordered" evidence="7">
    <location>
        <begin position="66"/>
        <end position="309"/>
    </location>
</feature>
<reference evidence="9 10" key="1">
    <citation type="submission" date="2023-08" db="EMBL/GenBank/DDBJ databases">
        <title>Black Yeasts Isolated from many extreme environments.</title>
        <authorList>
            <person name="Coleine C."/>
            <person name="Stajich J.E."/>
            <person name="Selbmann L."/>
        </authorList>
    </citation>
    <scope>NUCLEOTIDE SEQUENCE [LARGE SCALE GENOMIC DNA]</scope>
    <source>
        <strain evidence="9 10">CCFEE 5935</strain>
    </source>
</reference>
<evidence type="ECO:0000256" key="4">
    <source>
        <dbReference type="ARBA" id="ARBA00022833"/>
    </source>
</evidence>
<proteinExistence type="predicted"/>
<dbReference type="PANTHER" id="PTHR13278:SF0">
    <property type="entry name" value="ZINC FINGER PROTEIN 830"/>
    <property type="match status" value="1"/>
</dbReference>
<dbReference type="Proteomes" id="UP001337655">
    <property type="component" value="Unassembled WGS sequence"/>
</dbReference>
<dbReference type="GO" id="GO:0044773">
    <property type="term" value="P:mitotic DNA damage checkpoint signaling"/>
    <property type="evidence" value="ECO:0007669"/>
    <property type="project" value="TreeGrafter"/>
</dbReference>
<accession>A0AAV9NW29</accession>
<dbReference type="GO" id="GO:0003676">
    <property type="term" value="F:nucleic acid binding"/>
    <property type="evidence" value="ECO:0007669"/>
    <property type="project" value="InterPro"/>
</dbReference>
<evidence type="ECO:0000256" key="3">
    <source>
        <dbReference type="ARBA" id="ARBA00022771"/>
    </source>
</evidence>
<keyword evidence="10" id="KW-1185">Reference proteome</keyword>
<comment type="caution">
    <text evidence="9">The sequence shown here is derived from an EMBL/GenBank/DDBJ whole genome shotgun (WGS) entry which is preliminary data.</text>
</comment>
<dbReference type="InterPro" id="IPR003604">
    <property type="entry name" value="Matrin/U1-like-C_Znf_C2H2"/>
</dbReference>
<organism evidence="9 10">
    <name type="scientific">Saxophila tyrrhenica</name>
    <dbReference type="NCBI Taxonomy" id="1690608"/>
    <lineage>
        <taxon>Eukaryota</taxon>
        <taxon>Fungi</taxon>
        <taxon>Dikarya</taxon>
        <taxon>Ascomycota</taxon>
        <taxon>Pezizomycotina</taxon>
        <taxon>Dothideomycetes</taxon>
        <taxon>Dothideomycetidae</taxon>
        <taxon>Mycosphaerellales</taxon>
        <taxon>Extremaceae</taxon>
        <taxon>Saxophila</taxon>
    </lineage>
</organism>
<evidence type="ECO:0000313" key="9">
    <source>
        <dbReference type="EMBL" id="KAK5163935.1"/>
    </source>
</evidence>
<feature type="region of interest" description="Disordered" evidence="7">
    <location>
        <begin position="1"/>
        <end position="23"/>
    </location>
</feature>
<dbReference type="AlphaFoldDB" id="A0AAV9NW29"/>
<comment type="subcellular location">
    <subcellularLocation>
        <location evidence="1">Nucleus</location>
    </subcellularLocation>
</comment>
<dbReference type="GeneID" id="89931659"/>
<feature type="compositionally biased region" description="Basic and acidic residues" evidence="7">
    <location>
        <begin position="213"/>
        <end position="226"/>
    </location>
</feature>
<dbReference type="InterPro" id="IPR036236">
    <property type="entry name" value="Znf_C2H2_sf"/>
</dbReference>
<keyword evidence="2" id="KW-0479">Metal-binding</keyword>
<feature type="compositionally biased region" description="Basic and acidic residues" evidence="7">
    <location>
        <begin position="249"/>
        <end position="275"/>
    </location>
</feature>
<name>A0AAV9NW29_9PEZI</name>
<evidence type="ECO:0000259" key="8">
    <source>
        <dbReference type="PROSITE" id="PS00028"/>
    </source>
</evidence>
<feature type="compositionally biased region" description="Polar residues" evidence="7">
    <location>
        <begin position="66"/>
        <end position="80"/>
    </location>
</feature>
<dbReference type="GO" id="GO:0005694">
    <property type="term" value="C:chromosome"/>
    <property type="evidence" value="ECO:0007669"/>
    <property type="project" value="UniProtKB-SubCell"/>
</dbReference>
<dbReference type="GO" id="GO:0033260">
    <property type="term" value="P:nuclear DNA replication"/>
    <property type="evidence" value="ECO:0007669"/>
    <property type="project" value="TreeGrafter"/>
</dbReference>
<dbReference type="GO" id="GO:0033314">
    <property type="term" value="P:mitotic DNA replication checkpoint signaling"/>
    <property type="evidence" value="ECO:0007669"/>
    <property type="project" value="TreeGrafter"/>
</dbReference>
<dbReference type="RefSeq" id="XP_064654299.1">
    <property type="nucleotide sequence ID" value="XM_064807552.1"/>
</dbReference>
<evidence type="ECO:0000256" key="2">
    <source>
        <dbReference type="ARBA" id="ARBA00022723"/>
    </source>
</evidence>
<evidence type="ECO:0000313" key="10">
    <source>
        <dbReference type="Proteomes" id="UP001337655"/>
    </source>
</evidence>
<dbReference type="GO" id="GO:0016607">
    <property type="term" value="C:nuclear speck"/>
    <property type="evidence" value="ECO:0007669"/>
    <property type="project" value="UniProtKB-SubCell"/>
</dbReference>
<evidence type="ECO:0000256" key="5">
    <source>
        <dbReference type="ARBA" id="ARBA00023054"/>
    </source>
</evidence>
<protein>
    <recommendedName>
        <fullName evidence="8">C2H2-type domain-containing protein</fullName>
    </recommendedName>
</protein>